<accession>A0AAT8XUD0</accession>
<keyword evidence="1" id="KW-0808">Transferase</keyword>
<sequence>GSMQYFAQIVNREENKWPSEPINKYIHMIWIGPKNISDKNIRLSLQTAQKNPDYSTTIIYDSGISGYEAARNFMSEKFKASKITLVDIRNKGYFHQLQQEPSFTYYEEVIRNKKFAQASDILRLLVLKYEGGIYKDIDDIQIKGFGSLAFPKGIGVMREYVPEAGKSAAFPNSPIAATKNNPVVNKTLELAVENYRHGEKNVLKLAGPDVFTKALYQEIPGMCSQVLGTQLEQFELAKRQALKMPLEKPKSFIDEQLTLQEKAKISRPYKAIRGLSEYVCNGADHSWATDMLGSSTKMY</sequence>
<dbReference type="Gene3D" id="3.90.550.20">
    <property type="match status" value="1"/>
</dbReference>
<dbReference type="InterPro" id="IPR051706">
    <property type="entry name" value="Glycosyltransferase_domain"/>
</dbReference>
<protein>
    <submittedName>
        <fullName evidence="2">YeGT glycosyltransferase</fullName>
    </submittedName>
</protein>
<dbReference type="InterPro" id="IPR007577">
    <property type="entry name" value="GlycoTrfase_DXD_sugar-bd_CS"/>
</dbReference>
<dbReference type="InterPro" id="IPR029044">
    <property type="entry name" value="Nucleotide-diphossugar_trans"/>
</dbReference>
<proteinExistence type="evidence at protein level"/>
<dbReference type="PANTHER" id="PTHR32385">
    <property type="entry name" value="MANNOSYL PHOSPHORYLINOSITOL CERAMIDE SYNTHASE"/>
    <property type="match status" value="1"/>
</dbReference>
<dbReference type="SUPFAM" id="SSF53448">
    <property type="entry name" value="Nucleotide-diphospho-sugar transferases"/>
    <property type="match status" value="1"/>
</dbReference>
<organism evidence="2">
    <name type="scientific">Yersinia enterocolitica</name>
    <dbReference type="NCBI Taxonomy" id="630"/>
    <lineage>
        <taxon>Bacteria</taxon>
        <taxon>Pseudomonadati</taxon>
        <taxon>Pseudomonadota</taxon>
        <taxon>Gammaproteobacteria</taxon>
        <taxon>Enterobacterales</taxon>
        <taxon>Yersiniaceae</taxon>
        <taxon>Yersinia</taxon>
    </lineage>
</organism>
<dbReference type="SMR" id="A0AAT8XUD0"/>
<reference evidence="3" key="1">
    <citation type="journal article" date="2024" name="J. Biol. Chem.">
        <title>Tyrosine-modifying glycosylation by Yersinia effectors.</title>
        <authorList>
            <person name="Schneider S."/>
            <person name="Wirth C."/>
            <person name="Jank T."/>
            <person name="Hunte C."/>
            <person name="Aktories K."/>
        </authorList>
    </citation>
    <scope>X-RAY CRYSTALLOGRAPHY (2.30 ANGSTROMS)</scope>
</reference>
<evidence type="ECO:0000256" key="1">
    <source>
        <dbReference type="ARBA" id="ARBA00022679"/>
    </source>
</evidence>
<keyword evidence="3" id="KW-0002">3D-structure</keyword>
<evidence type="ECO:0000313" key="2">
    <source>
        <dbReference type="PDB" id="8OVT"/>
    </source>
</evidence>
<dbReference type="PDB" id="8OVT">
    <property type="method" value="X-ray"/>
    <property type="resolution" value="2.30 A"/>
    <property type="chains" value="A/B/C/D=1-299"/>
</dbReference>
<dbReference type="GO" id="GO:0051999">
    <property type="term" value="P:mannosyl-inositol phosphorylceramide biosynthetic process"/>
    <property type="evidence" value="ECO:0007669"/>
    <property type="project" value="TreeGrafter"/>
</dbReference>
<dbReference type="GO" id="GO:0000030">
    <property type="term" value="F:mannosyltransferase activity"/>
    <property type="evidence" value="ECO:0007669"/>
    <property type="project" value="TreeGrafter"/>
</dbReference>
<dbReference type="AlphaFoldDB" id="A0AAT8XUD0"/>
<name>A0AAT8XUD0_YEREN</name>
<dbReference type="Pfam" id="PF04488">
    <property type="entry name" value="Gly_transf_sug"/>
    <property type="match status" value="1"/>
</dbReference>
<dbReference type="PANTHER" id="PTHR32385:SF15">
    <property type="entry name" value="INOSITOL PHOSPHOCERAMIDE MANNOSYLTRANSFERASE 1"/>
    <property type="match status" value="1"/>
</dbReference>
<dbReference type="GO" id="GO:0016020">
    <property type="term" value="C:membrane"/>
    <property type="evidence" value="ECO:0007669"/>
    <property type="project" value="GOC"/>
</dbReference>
<evidence type="ECO:0007829" key="3">
    <source>
        <dbReference type="PDB" id="8OVT"/>
    </source>
</evidence>